<accession>A0A0P0YXV5</accession>
<dbReference type="RefSeq" id="WP_060607370.1">
    <property type="nucleotide sequence ID" value="NZ_BBWQ01000018.1"/>
</dbReference>
<name>A0A0P0YXV5_9HYPH</name>
<reference evidence="2" key="1">
    <citation type="journal article" date="2015" name="Proc. Natl. Acad. Sci. U.S.A.">
        <title>Bacterial clade with the ribosomal RNA operon on a small plasmid rather than the chromosome.</title>
        <authorList>
            <person name="Anda M."/>
            <person name="Ohtsubo Y."/>
            <person name="Okubo T."/>
            <person name="Sugawara M."/>
            <person name="Nagata Y."/>
            <person name="Tsuda M."/>
            <person name="Minamisawa K."/>
            <person name="Mitsui H."/>
        </authorList>
    </citation>
    <scope>NUCLEOTIDE SEQUENCE</scope>
    <source>
        <strain evidence="2">DSM 21988</strain>
    </source>
</reference>
<sequence length="392" mass="41575">MMHFRTRGIMAGLIVGLMSSTAAHAADGEAFAQRLKTLLAPQGVTLNYTGVSESGSDVVLQGASIASEGESLDLGDLTFENVDGTAEDGFTADRVGLRDVDRTESDSRLQVTGMEVEGLRLAGTAAATDPALPSNIQIDRAGFDAITMQHQGKDVLTVGTTELTSQQGSAGGISGTFDVSEFSFDTTVEPESEGARTMAAIGYPQIHGSMSGQAEWNPADGLLKLDPLKVVWDDAAELEFAYTITGYTPAFIQQLSQLQQQMAANPEGSDSTGMAMLGLISQLYLNNARLAITDNSLTNKLLDHYAQRNGQTRDQLVQQLQAMLPSMLAYIQNPAFQTKVQEAVSAYLTNPENLSIVVAPQTPVPATQVMGAAMGAPQTLPEVLNLDITANQ</sequence>
<evidence type="ECO:0000313" key="2">
    <source>
        <dbReference type="EMBL" id="BAT26356.1"/>
    </source>
</evidence>
<organism evidence="2">
    <name type="scientific">Aureimonas altamirensis</name>
    <dbReference type="NCBI Taxonomy" id="370622"/>
    <lineage>
        <taxon>Bacteria</taxon>
        <taxon>Pseudomonadati</taxon>
        <taxon>Pseudomonadota</taxon>
        <taxon>Alphaproteobacteria</taxon>
        <taxon>Hyphomicrobiales</taxon>
        <taxon>Aurantimonadaceae</taxon>
        <taxon>Aureimonas</taxon>
    </lineage>
</organism>
<evidence type="ECO:0000256" key="1">
    <source>
        <dbReference type="SAM" id="SignalP"/>
    </source>
</evidence>
<keyword evidence="1" id="KW-0732">Signal</keyword>
<dbReference type="AlphaFoldDB" id="A0A0P0YXV5"/>
<feature type="signal peptide" evidence="1">
    <location>
        <begin position="1"/>
        <end position="25"/>
    </location>
</feature>
<feature type="chain" id="PRO_5006057867" evidence="1">
    <location>
        <begin position="26"/>
        <end position="392"/>
    </location>
</feature>
<dbReference type="EMBL" id="LC066371">
    <property type="protein sequence ID" value="BAT26356.1"/>
    <property type="molecule type" value="Genomic_DNA"/>
</dbReference>
<protein>
    <submittedName>
        <fullName evidence="2">Uncharacterized protein</fullName>
    </submittedName>
</protein>
<proteinExistence type="predicted"/>